<name>A0AAD9D163_PAPLA</name>
<dbReference type="SMART" id="SM00028">
    <property type="entry name" value="TPR"/>
    <property type="match status" value="3"/>
</dbReference>
<evidence type="ECO:0000259" key="6">
    <source>
        <dbReference type="Pfam" id="PF16546"/>
    </source>
</evidence>
<keyword evidence="3 4" id="KW-0802">TPR repeat</keyword>
<feature type="compositionally biased region" description="Low complexity" evidence="5">
    <location>
        <begin position="105"/>
        <end position="127"/>
    </location>
</feature>
<reference evidence="7" key="1">
    <citation type="submission" date="2023-02" db="EMBL/GenBank/DDBJ databases">
        <title>Identification and recombinant expression of a fungal hydrolase from Papiliotrema laurentii that hydrolyzes apple cutin and clears colloidal polyester polyurethane.</title>
        <authorList>
            <consortium name="DOE Joint Genome Institute"/>
            <person name="Roman V.A."/>
            <person name="Bojanowski C."/>
            <person name="Crable B.R."/>
            <person name="Wagner D.N."/>
            <person name="Hung C.S."/>
            <person name="Nadeau L.J."/>
            <person name="Schratz L."/>
            <person name="Haridas S."/>
            <person name="Pangilinan J."/>
            <person name="Lipzen A."/>
            <person name="Na H."/>
            <person name="Yan M."/>
            <person name="Ng V."/>
            <person name="Grigoriev I.V."/>
            <person name="Spatafora J.W."/>
            <person name="Barlow D."/>
            <person name="Biffinger J."/>
            <person name="Kelley-Loughnane N."/>
            <person name="Varaljay V.A."/>
            <person name="Crookes-Goodson W.J."/>
        </authorList>
    </citation>
    <scope>NUCLEOTIDE SEQUENCE</scope>
    <source>
        <strain evidence="7">5307AH</strain>
    </source>
</reference>
<feature type="repeat" description="TPR" evidence="4">
    <location>
        <begin position="168"/>
        <end position="201"/>
    </location>
</feature>
<dbReference type="Gene3D" id="1.25.40.10">
    <property type="entry name" value="Tetratricopeptide repeat domain"/>
    <property type="match status" value="1"/>
</dbReference>
<evidence type="ECO:0000256" key="3">
    <source>
        <dbReference type="ARBA" id="ARBA00022803"/>
    </source>
</evidence>
<dbReference type="InterPro" id="IPR011990">
    <property type="entry name" value="TPR-like_helical_dom_sf"/>
</dbReference>
<dbReference type="FunFam" id="1.25.40.10:FF:000207">
    <property type="entry name" value="Small glutamine-rich tetratricopeptide repeat-containing protein"/>
    <property type="match status" value="1"/>
</dbReference>
<dbReference type="PANTHER" id="PTHR45831">
    <property type="entry name" value="LD24721P"/>
    <property type="match status" value="1"/>
</dbReference>
<dbReference type="PROSITE" id="PS50005">
    <property type="entry name" value="TPR"/>
    <property type="match status" value="2"/>
</dbReference>
<dbReference type="SUPFAM" id="SSF48452">
    <property type="entry name" value="TPR-like"/>
    <property type="match status" value="1"/>
</dbReference>
<proteinExistence type="inferred from homology"/>
<feature type="domain" description="SGTA homodimerisation" evidence="6">
    <location>
        <begin position="32"/>
        <end position="96"/>
    </location>
</feature>
<evidence type="ECO:0000256" key="2">
    <source>
        <dbReference type="ARBA" id="ARBA00022737"/>
    </source>
</evidence>
<dbReference type="Pfam" id="PF00515">
    <property type="entry name" value="TPR_1"/>
    <property type="match status" value="1"/>
</dbReference>
<dbReference type="InterPro" id="IPR019734">
    <property type="entry name" value="TPR_rpt"/>
</dbReference>
<feature type="region of interest" description="Disordered" evidence="5">
    <location>
        <begin position="244"/>
        <end position="274"/>
    </location>
</feature>
<dbReference type="GO" id="GO:0006620">
    <property type="term" value="P:post-translational protein targeting to endoplasmic reticulum membrane"/>
    <property type="evidence" value="ECO:0007669"/>
    <property type="project" value="TreeGrafter"/>
</dbReference>
<dbReference type="Proteomes" id="UP001182556">
    <property type="component" value="Unassembled WGS sequence"/>
</dbReference>
<feature type="repeat" description="TPR" evidence="4">
    <location>
        <begin position="202"/>
        <end position="235"/>
    </location>
</feature>
<accession>A0AAD9D163</accession>
<dbReference type="PROSITE" id="PS50293">
    <property type="entry name" value="TPR_REGION"/>
    <property type="match status" value="1"/>
</dbReference>
<dbReference type="Pfam" id="PF13432">
    <property type="entry name" value="TPR_16"/>
    <property type="match status" value="1"/>
</dbReference>
<protein>
    <submittedName>
        <fullName evidence="7">Cytoplasm protein</fullName>
    </submittedName>
</protein>
<evidence type="ECO:0000313" key="7">
    <source>
        <dbReference type="EMBL" id="KAK1924308.1"/>
    </source>
</evidence>
<dbReference type="GO" id="GO:0072380">
    <property type="term" value="C:TRC complex"/>
    <property type="evidence" value="ECO:0007669"/>
    <property type="project" value="TreeGrafter"/>
</dbReference>
<dbReference type="FunFam" id="1.20.5.420:FF:000005">
    <property type="entry name" value="Hsc70 cochaperone (SGT), putative"/>
    <property type="match status" value="1"/>
</dbReference>
<sequence>MQRSSCFHSYSCILSSSPTRDYHPNTMADIQKKRLAYNIIEFLRTSANDGTIKEDDKESIEVAVQCLSESFGVDPESESDKTQYSIAPATLLSLLDVFQKTRAKAAPASSPAPSSSTPAAAAAAPSSEDQKAEAEKLKVKGNGFMGSKLYDSAIEQYTEAIALDGSNPVYYSNRAAAWGALGRHDKAAEDAQKAIDIKPDFAKAWSRLGHAHFSNGDYAASVEAYERGLELEPGNANMKAALAQAKSKSENAPTAPSTDRAAGEAPEAGAGAGGMPDLAGLANLMGGLGGGGGGGGMPDLASMMRNPQMMAMAQQMMANGGLERLMANPQLRSMAENMQNGGGMPDFSQLANDPSMRDLAQQFMGGRGGQ</sequence>
<dbReference type="AlphaFoldDB" id="A0AAD9D163"/>
<dbReference type="GO" id="GO:0060090">
    <property type="term" value="F:molecular adaptor activity"/>
    <property type="evidence" value="ECO:0007669"/>
    <property type="project" value="TreeGrafter"/>
</dbReference>
<dbReference type="InterPro" id="IPR047150">
    <property type="entry name" value="SGT"/>
</dbReference>
<keyword evidence="2" id="KW-0677">Repeat</keyword>
<dbReference type="PANTHER" id="PTHR45831:SF2">
    <property type="entry name" value="LD24721P"/>
    <property type="match status" value="1"/>
</dbReference>
<evidence type="ECO:0000313" key="8">
    <source>
        <dbReference type="Proteomes" id="UP001182556"/>
    </source>
</evidence>
<dbReference type="InterPro" id="IPR032374">
    <property type="entry name" value="SGTA_dimer"/>
</dbReference>
<comment type="similarity">
    <text evidence="1">Belongs to the SGT family.</text>
</comment>
<dbReference type="Gene3D" id="1.20.5.420">
    <property type="entry name" value="Immunoglobulin FC, subunit C"/>
    <property type="match status" value="1"/>
</dbReference>
<gene>
    <name evidence="7" type="ORF">DB88DRAFT_489811</name>
</gene>
<feature type="region of interest" description="Disordered" evidence="5">
    <location>
        <begin position="105"/>
        <end position="134"/>
    </location>
</feature>
<keyword evidence="8" id="KW-1185">Reference proteome</keyword>
<evidence type="ECO:0000256" key="1">
    <source>
        <dbReference type="ARBA" id="ARBA00008175"/>
    </source>
</evidence>
<dbReference type="GO" id="GO:0016020">
    <property type="term" value="C:membrane"/>
    <property type="evidence" value="ECO:0007669"/>
    <property type="project" value="TreeGrafter"/>
</dbReference>
<organism evidence="7 8">
    <name type="scientific">Papiliotrema laurentii</name>
    <name type="common">Cryptococcus laurentii</name>
    <dbReference type="NCBI Taxonomy" id="5418"/>
    <lineage>
        <taxon>Eukaryota</taxon>
        <taxon>Fungi</taxon>
        <taxon>Dikarya</taxon>
        <taxon>Basidiomycota</taxon>
        <taxon>Agaricomycotina</taxon>
        <taxon>Tremellomycetes</taxon>
        <taxon>Tremellales</taxon>
        <taxon>Rhynchogastremaceae</taxon>
        <taxon>Papiliotrema</taxon>
    </lineage>
</organism>
<evidence type="ECO:0000256" key="4">
    <source>
        <dbReference type="PROSITE-ProRule" id="PRU00339"/>
    </source>
</evidence>
<comment type="caution">
    <text evidence="7">The sequence shown here is derived from an EMBL/GenBank/DDBJ whole genome shotgun (WGS) entry which is preliminary data.</text>
</comment>
<evidence type="ECO:0000256" key="5">
    <source>
        <dbReference type="SAM" id="MobiDB-lite"/>
    </source>
</evidence>
<dbReference type="EMBL" id="JAODAN010000005">
    <property type="protein sequence ID" value="KAK1924308.1"/>
    <property type="molecule type" value="Genomic_DNA"/>
</dbReference>
<dbReference type="Pfam" id="PF16546">
    <property type="entry name" value="SGTA_dimer"/>
    <property type="match status" value="1"/>
</dbReference>